<sequence length="174" mass="19363">ALRERQEHELVNNREFGLLHNADLRQRIRTRTGPPTPDDLDDLISRRRGTRYLLAHPRTIAAIGRECTSRGVLPPETEVQGCRARTWRGIPLLPCDKIPVTGNTSSVLAMRTGLENQGVVGLRQTGIPHEYEPGLNVRFMGVDDKALLSYLVSTYYSAAVLVPDALGILEDVQI</sequence>
<dbReference type="Proteomes" id="UP001156389">
    <property type="component" value="Unassembled WGS sequence"/>
</dbReference>
<organism evidence="2 3">
    <name type="scientific">Streptomyces gossypii</name>
    <dbReference type="NCBI Taxonomy" id="2883101"/>
    <lineage>
        <taxon>Bacteria</taxon>
        <taxon>Bacillati</taxon>
        <taxon>Actinomycetota</taxon>
        <taxon>Actinomycetes</taxon>
        <taxon>Kitasatosporales</taxon>
        <taxon>Streptomycetaceae</taxon>
        <taxon>Streptomyces</taxon>
    </lineage>
</organism>
<feature type="non-terminal residue" evidence="2">
    <location>
        <position position="1"/>
    </location>
</feature>
<proteinExistence type="predicted"/>
<evidence type="ECO:0000259" key="1">
    <source>
        <dbReference type="Pfam" id="PF19307"/>
    </source>
</evidence>
<dbReference type="InterPro" id="IPR045641">
    <property type="entry name" value="SrpI-like"/>
</dbReference>
<accession>A0ABT2K3Z3</accession>
<gene>
    <name evidence="2" type="ORF">LHJ74_32560</name>
</gene>
<dbReference type="EMBL" id="JAJAGO010000022">
    <property type="protein sequence ID" value="MCT2594588.1"/>
    <property type="molecule type" value="Genomic_DNA"/>
</dbReference>
<name>A0ABT2K3Z3_9ACTN</name>
<reference evidence="2 3" key="1">
    <citation type="submission" date="2021-10" db="EMBL/GenBank/DDBJ databases">
        <title>Streptomyces gossypii sp. nov., isolated from soil collected from cotton field.</title>
        <authorList>
            <person name="Ge X."/>
            <person name="Chen X."/>
            <person name="Liu W."/>
        </authorList>
    </citation>
    <scope>NUCLEOTIDE SEQUENCE [LARGE SCALE GENOMIC DNA]</scope>
    <source>
        <strain evidence="2 3">N2-109</strain>
    </source>
</reference>
<evidence type="ECO:0000313" key="3">
    <source>
        <dbReference type="Proteomes" id="UP001156389"/>
    </source>
</evidence>
<protein>
    <submittedName>
        <fullName evidence="2">Crp/Fnr family transcriptional regulator</fullName>
    </submittedName>
</protein>
<keyword evidence="3" id="KW-1185">Reference proteome</keyword>
<evidence type="ECO:0000313" key="2">
    <source>
        <dbReference type="EMBL" id="MCT2594588.1"/>
    </source>
</evidence>
<dbReference type="Pfam" id="PF19307">
    <property type="entry name" value="SrpI-like"/>
    <property type="match status" value="1"/>
</dbReference>
<feature type="domain" description="Type 2A encapsulin shell protein SrpI-like" evidence="1">
    <location>
        <begin position="1"/>
        <end position="174"/>
    </location>
</feature>
<comment type="caution">
    <text evidence="2">The sequence shown here is derived from an EMBL/GenBank/DDBJ whole genome shotgun (WGS) entry which is preliminary data.</text>
</comment>